<dbReference type="InterPro" id="IPR033132">
    <property type="entry name" value="GH_1_N_CS"/>
</dbReference>
<dbReference type="PANTHER" id="PTHR10353:SF36">
    <property type="entry name" value="LP05116P"/>
    <property type="match status" value="1"/>
</dbReference>
<gene>
    <name evidence="6" type="ORF">PHYEVI_LOCUS11173</name>
</gene>
<feature type="chain" id="PRO_5040203394" description="Glycoside hydrolase family 1" evidence="5">
    <location>
        <begin position="19"/>
        <end position="481"/>
    </location>
</feature>
<evidence type="ECO:0000313" key="6">
    <source>
        <dbReference type="EMBL" id="CAH1188095.1"/>
    </source>
</evidence>
<dbReference type="AlphaFoldDB" id="A0A9P0GRZ7"/>
<keyword evidence="3" id="KW-0326">Glycosidase</keyword>
<comment type="similarity">
    <text evidence="1 4">Belongs to the glycosyl hydrolase 1 family.</text>
</comment>
<dbReference type="InterPro" id="IPR001360">
    <property type="entry name" value="Glyco_hydro_1"/>
</dbReference>
<accession>A0A9P0GRZ7</accession>
<dbReference type="PROSITE" id="PS00653">
    <property type="entry name" value="GLYCOSYL_HYDROL_F1_2"/>
    <property type="match status" value="1"/>
</dbReference>
<organism evidence="6 7">
    <name type="scientific">Phyllotreta striolata</name>
    <name type="common">Striped flea beetle</name>
    <name type="synonym">Crioceris striolata</name>
    <dbReference type="NCBI Taxonomy" id="444603"/>
    <lineage>
        <taxon>Eukaryota</taxon>
        <taxon>Metazoa</taxon>
        <taxon>Ecdysozoa</taxon>
        <taxon>Arthropoda</taxon>
        <taxon>Hexapoda</taxon>
        <taxon>Insecta</taxon>
        <taxon>Pterygota</taxon>
        <taxon>Neoptera</taxon>
        <taxon>Endopterygota</taxon>
        <taxon>Coleoptera</taxon>
        <taxon>Polyphaga</taxon>
        <taxon>Cucujiformia</taxon>
        <taxon>Chrysomeloidea</taxon>
        <taxon>Chrysomelidae</taxon>
        <taxon>Galerucinae</taxon>
        <taxon>Alticini</taxon>
        <taxon>Phyllotreta</taxon>
    </lineage>
</organism>
<feature type="signal peptide" evidence="5">
    <location>
        <begin position="1"/>
        <end position="18"/>
    </location>
</feature>
<evidence type="ECO:0000313" key="7">
    <source>
        <dbReference type="Proteomes" id="UP001153712"/>
    </source>
</evidence>
<dbReference type="Gene3D" id="3.20.20.80">
    <property type="entry name" value="Glycosidases"/>
    <property type="match status" value="1"/>
</dbReference>
<dbReference type="GO" id="GO:0005975">
    <property type="term" value="P:carbohydrate metabolic process"/>
    <property type="evidence" value="ECO:0007669"/>
    <property type="project" value="InterPro"/>
</dbReference>
<sequence length="481" mass="55146">MELTIFIIAFCYIQRTLCFDATLYKFPNDFSFGVATSAYQIEGAWNVSGKGYSYWDYITHEVKVVVEDGSTGDVACDSYHKTDVDIALLKRLGVNHYRFSIAWTRIYPTGMINNISRDGIAYYDNLINKLLDAGIKPWVTIYHWDHPYGIQRLGGWFQPKMADYIADYADLLFKLYGDRVKTWITINEPYSLCVNAINVMAYIPKGFAEYMCGQNVLRAHVAIWRVYQKYRSTQNGKLSMAFNVQAHFPATDSPADIEAAERLNQFAFGWFVNPVVHGNYPKVMIDTIASYSEKQGFKESRLPPLSPEDLADLKGSCDFIGLNTYDVYLVSSNNGTVDVNPSYSNDCGANIIDPNWNVSYAIHMKAKGLGVLLNWIKKNYNNPEVRITEQGYWEDARNVFDFDRSAYIVANTAQMLKSIYKDKVNLTAYSYWSFMDNFEWNKGYIRKYGLIDVDFKDPTRKRRLKLSAGTFSTIASNRKLI</sequence>
<dbReference type="InterPro" id="IPR017853">
    <property type="entry name" value="GH"/>
</dbReference>
<dbReference type="PANTHER" id="PTHR10353">
    <property type="entry name" value="GLYCOSYL HYDROLASE"/>
    <property type="match status" value="1"/>
</dbReference>
<keyword evidence="5" id="KW-0732">Signal</keyword>
<evidence type="ECO:0000256" key="1">
    <source>
        <dbReference type="ARBA" id="ARBA00010838"/>
    </source>
</evidence>
<protein>
    <recommendedName>
        <fullName evidence="8">Glycoside hydrolase family 1</fullName>
    </recommendedName>
</protein>
<dbReference type="OrthoDB" id="65569at2759"/>
<keyword evidence="7" id="KW-1185">Reference proteome</keyword>
<dbReference type="Pfam" id="PF00232">
    <property type="entry name" value="Glyco_hydro_1"/>
    <property type="match status" value="1"/>
</dbReference>
<name>A0A9P0GRZ7_PHYSR</name>
<proteinExistence type="inferred from homology"/>
<evidence type="ECO:0000256" key="2">
    <source>
        <dbReference type="ARBA" id="ARBA00022801"/>
    </source>
</evidence>
<dbReference type="Proteomes" id="UP001153712">
    <property type="component" value="Chromosome 9"/>
</dbReference>
<evidence type="ECO:0000256" key="4">
    <source>
        <dbReference type="RuleBase" id="RU003690"/>
    </source>
</evidence>
<keyword evidence="2" id="KW-0378">Hydrolase</keyword>
<evidence type="ECO:0008006" key="8">
    <source>
        <dbReference type="Google" id="ProtNLM"/>
    </source>
</evidence>
<reference evidence="6" key="1">
    <citation type="submission" date="2022-01" db="EMBL/GenBank/DDBJ databases">
        <authorList>
            <person name="King R."/>
        </authorList>
    </citation>
    <scope>NUCLEOTIDE SEQUENCE</scope>
</reference>
<dbReference type="EMBL" id="OU900102">
    <property type="protein sequence ID" value="CAH1188095.1"/>
    <property type="molecule type" value="Genomic_DNA"/>
</dbReference>
<dbReference type="SUPFAM" id="SSF51445">
    <property type="entry name" value="(Trans)glycosidases"/>
    <property type="match status" value="1"/>
</dbReference>
<evidence type="ECO:0000256" key="5">
    <source>
        <dbReference type="SAM" id="SignalP"/>
    </source>
</evidence>
<dbReference type="PRINTS" id="PR00131">
    <property type="entry name" value="GLHYDRLASE1"/>
</dbReference>
<dbReference type="GO" id="GO:0008422">
    <property type="term" value="F:beta-glucosidase activity"/>
    <property type="evidence" value="ECO:0007669"/>
    <property type="project" value="TreeGrafter"/>
</dbReference>
<evidence type="ECO:0000256" key="3">
    <source>
        <dbReference type="ARBA" id="ARBA00023295"/>
    </source>
</evidence>